<evidence type="ECO:0000259" key="6">
    <source>
        <dbReference type="Pfam" id="PF00155"/>
    </source>
</evidence>
<evidence type="ECO:0000256" key="5">
    <source>
        <dbReference type="ARBA" id="ARBA00037974"/>
    </source>
</evidence>
<sequence>MRNIIKDNEKNEFVSGHNFCEVIDRANTNTMKWNCKSIFGEDDVLPFWVADMDFKSPQPVIDSLANRAEHGIYGYTLPGRSYKESITNWITNRHNWEVNQDWILTLPTLIYGITLIMRTFSNVGDQIVIQQPVYHPFARIVNSNQRELSVNELVYENGSYKIDFDDLEQRLANPKTKIFLLCSPHNPVGRVWTKDELKQMGELCLKHDVFIISDEIHWDLVFADYKHIPTASISEEIANITFTCTAPTKTFNLAGLHISNLIISCKQKRKQIITEINNAGLNDNNIFGLIALEAAYTHGERWLVDLMVYLHRNLQLIEQHVQANWPAVKLVQLEGTYLAWLDIKSTGASDEEIQKRLVKEAKVALHMGSTFGQGGEGFLRMNFACPHSMLKIGLQRMDKVLK</sequence>
<dbReference type="EMBL" id="MIJE01000031">
    <property type="protein sequence ID" value="OEF96601.1"/>
    <property type="molecule type" value="Genomic_DNA"/>
</dbReference>
<evidence type="ECO:0000256" key="2">
    <source>
        <dbReference type="ARBA" id="ARBA00012224"/>
    </source>
</evidence>
<dbReference type="PANTHER" id="PTHR43525:SF1">
    <property type="entry name" value="PROTEIN MALY"/>
    <property type="match status" value="1"/>
</dbReference>
<comment type="caution">
    <text evidence="7">The sequence shown here is derived from an EMBL/GenBank/DDBJ whole genome shotgun (WGS) entry which is preliminary data.</text>
</comment>
<dbReference type="InterPro" id="IPR004839">
    <property type="entry name" value="Aminotransferase_I/II_large"/>
</dbReference>
<dbReference type="STRING" id="766136.BHF68_08125"/>
<reference evidence="7 8" key="1">
    <citation type="submission" date="2016-09" db="EMBL/GenBank/DDBJ databases">
        <title>Draft genome sequence for the type strain of Desulfuribacillus alkaliarsenatis AHT28, an obligately anaerobic, sulfidogenic bacterium isolated from Russian soda lake sediments.</title>
        <authorList>
            <person name="Abin C.A."/>
            <person name="Hollibaugh J.T."/>
        </authorList>
    </citation>
    <scope>NUCLEOTIDE SEQUENCE [LARGE SCALE GENOMIC DNA]</scope>
    <source>
        <strain evidence="7 8">AHT28</strain>
    </source>
</reference>
<gene>
    <name evidence="7" type="ORF">BHF68_08125</name>
</gene>
<keyword evidence="8" id="KW-1185">Reference proteome</keyword>
<dbReference type="NCBIfam" id="TIGR04350">
    <property type="entry name" value="C_S_lyase_PatB"/>
    <property type="match status" value="1"/>
</dbReference>
<dbReference type="InterPro" id="IPR051798">
    <property type="entry name" value="Class-II_PLP-Dep_Aminotrans"/>
</dbReference>
<dbReference type="AlphaFoldDB" id="A0A1E5G163"/>
<dbReference type="PANTHER" id="PTHR43525">
    <property type="entry name" value="PROTEIN MALY"/>
    <property type="match status" value="1"/>
</dbReference>
<protein>
    <recommendedName>
        <fullName evidence="2">cysteine-S-conjugate beta-lyase</fullName>
        <ecNumber evidence="2">4.4.1.13</ecNumber>
    </recommendedName>
</protein>
<name>A0A1E5G163_9FIRM</name>
<dbReference type="EC" id="4.4.1.13" evidence="2"/>
<dbReference type="CDD" id="cd00609">
    <property type="entry name" value="AAT_like"/>
    <property type="match status" value="1"/>
</dbReference>
<keyword evidence="4" id="KW-0456">Lyase</keyword>
<dbReference type="GO" id="GO:0030170">
    <property type="term" value="F:pyridoxal phosphate binding"/>
    <property type="evidence" value="ECO:0007669"/>
    <property type="project" value="InterPro"/>
</dbReference>
<organism evidence="7 8">
    <name type="scientific">Desulfuribacillus alkaliarsenatis</name>
    <dbReference type="NCBI Taxonomy" id="766136"/>
    <lineage>
        <taxon>Bacteria</taxon>
        <taxon>Bacillati</taxon>
        <taxon>Bacillota</taxon>
        <taxon>Desulfuribacillia</taxon>
        <taxon>Desulfuribacillales</taxon>
        <taxon>Desulfuribacillaceae</taxon>
        <taxon>Desulfuribacillus</taxon>
    </lineage>
</organism>
<evidence type="ECO:0000313" key="8">
    <source>
        <dbReference type="Proteomes" id="UP000094296"/>
    </source>
</evidence>
<dbReference type="Gene3D" id="3.90.1150.10">
    <property type="entry name" value="Aspartate Aminotransferase, domain 1"/>
    <property type="match status" value="1"/>
</dbReference>
<evidence type="ECO:0000256" key="3">
    <source>
        <dbReference type="ARBA" id="ARBA00022898"/>
    </source>
</evidence>
<dbReference type="Gene3D" id="3.40.640.10">
    <property type="entry name" value="Type I PLP-dependent aspartate aminotransferase-like (Major domain)"/>
    <property type="match status" value="1"/>
</dbReference>
<dbReference type="RefSeq" id="WP_069643610.1">
    <property type="nucleotide sequence ID" value="NZ_MIJE01000031.1"/>
</dbReference>
<keyword evidence="3" id="KW-0663">Pyridoxal phosphate</keyword>
<comment type="similarity">
    <text evidence="5">Belongs to the class-II pyridoxal-phosphate-dependent aminotransferase family. MalY/PatB cystathionine beta-lyase subfamily.</text>
</comment>
<evidence type="ECO:0000313" key="7">
    <source>
        <dbReference type="EMBL" id="OEF96601.1"/>
    </source>
</evidence>
<comment type="cofactor">
    <cofactor evidence="1">
        <name>pyridoxal 5'-phosphate</name>
        <dbReference type="ChEBI" id="CHEBI:597326"/>
    </cofactor>
</comment>
<dbReference type="InterPro" id="IPR015424">
    <property type="entry name" value="PyrdxlP-dep_Trfase"/>
</dbReference>
<evidence type="ECO:0000256" key="1">
    <source>
        <dbReference type="ARBA" id="ARBA00001933"/>
    </source>
</evidence>
<evidence type="ECO:0000256" key="4">
    <source>
        <dbReference type="ARBA" id="ARBA00023239"/>
    </source>
</evidence>
<dbReference type="GO" id="GO:0047804">
    <property type="term" value="F:cysteine-S-conjugate beta-lyase activity"/>
    <property type="evidence" value="ECO:0007669"/>
    <property type="project" value="UniProtKB-EC"/>
</dbReference>
<dbReference type="Proteomes" id="UP000094296">
    <property type="component" value="Unassembled WGS sequence"/>
</dbReference>
<feature type="domain" description="Aminotransferase class I/classII large" evidence="6">
    <location>
        <begin position="80"/>
        <end position="396"/>
    </location>
</feature>
<dbReference type="InterPro" id="IPR015422">
    <property type="entry name" value="PyrdxlP-dep_Trfase_small"/>
</dbReference>
<dbReference type="InterPro" id="IPR027619">
    <property type="entry name" value="C-S_lyase_PatB-like"/>
</dbReference>
<dbReference type="SUPFAM" id="SSF53383">
    <property type="entry name" value="PLP-dependent transferases"/>
    <property type="match status" value="1"/>
</dbReference>
<dbReference type="InterPro" id="IPR015421">
    <property type="entry name" value="PyrdxlP-dep_Trfase_major"/>
</dbReference>
<dbReference type="Pfam" id="PF00155">
    <property type="entry name" value="Aminotran_1_2"/>
    <property type="match status" value="1"/>
</dbReference>
<proteinExistence type="inferred from homology"/>
<accession>A0A1E5G163</accession>